<dbReference type="RefSeq" id="WP_110033797.1">
    <property type="nucleotide sequence ID" value="NZ_QGTR01000006.1"/>
</dbReference>
<evidence type="ECO:0000313" key="4">
    <source>
        <dbReference type="Proteomes" id="UP000246352"/>
    </source>
</evidence>
<evidence type="ECO:0000256" key="1">
    <source>
        <dbReference type="ARBA" id="ARBA00022729"/>
    </source>
</evidence>
<dbReference type="Pfam" id="PF13531">
    <property type="entry name" value="SBP_bac_11"/>
    <property type="match status" value="1"/>
</dbReference>
<sequence>MAHRSTATHSVATTIALALAVAFGALTGGAGAATETRFAARADDPRTLVIASVTDLDFMRPLIAAFQRQHPDIAVTYVEDTSNNLDAAVTTACNGGRFIADLVISSSIAQQVRLVNNGCASPVQSAIVETLPDWARWRGELFGLTYEPAVMVYNKQAFAGQEPPKSRFDLIDMMRQTGRLDGRIATYDIEQSGVGYLFAFQDAAEASTWGRLMEGFGRNNVRTFCCSGDVIDLVASGEALIGYNVLGSYALARALKDPRIGVVLPSDYTLVLARAGFVPKPARDPLAARAFLELLLSADGRAILNGDTRLLTSLSGPSALAAINEGEDTAFRPIPLSPALLVSLDRAKRSRFLSQWRKSVIPPNP</sequence>
<gene>
    <name evidence="3" type="ORF">DFR52_1064</name>
</gene>
<organism evidence="3 4">
    <name type="scientific">Hoeflea marina</name>
    <dbReference type="NCBI Taxonomy" id="274592"/>
    <lineage>
        <taxon>Bacteria</taxon>
        <taxon>Pseudomonadati</taxon>
        <taxon>Pseudomonadota</taxon>
        <taxon>Alphaproteobacteria</taxon>
        <taxon>Hyphomicrobiales</taxon>
        <taxon>Rhizobiaceae</taxon>
        <taxon>Hoeflea</taxon>
    </lineage>
</organism>
<feature type="chain" id="PRO_5016395768" evidence="2">
    <location>
        <begin position="33"/>
        <end position="365"/>
    </location>
</feature>
<protein>
    <submittedName>
        <fullName evidence="3">Iron(III) transport system substrate-binding protein</fullName>
    </submittedName>
</protein>
<name>A0A317PFN6_9HYPH</name>
<proteinExistence type="predicted"/>
<dbReference type="Gene3D" id="3.40.190.10">
    <property type="entry name" value="Periplasmic binding protein-like II"/>
    <property type="match status" value="2"/>
</dbReference>
<evidence type="ECO:0000313" key="3">
    <source>
        <dbReference type="EMBL" id="PWV97481.1"/>
    </source>
</evidence>
<feature type="signal peptide" evidence="2">
    <location>
        <begin position="1"/>
        <end position="32"/>
    </location>
</feature>
<evidence type="ECO:0000256" key="2">
    <source>
        <dbReference type="SAM" id="SignalP"/>
    </source>
</evidence>
<dbReference type="SUPFAM" id="SSF53850">
    <property type="entry name" value="Periplasmic binding protein-like II"/>
    <property type="match status" value="1"/>
</dbReference>
<keyword evidence="4" id="KW-1185">Reference proteome</keyword>
<dbReference type="EMBL" id="QGTR01000006">
    <property type="protein sequence ID" value="PWV97481.1"/>
    <property type="molecule type" value="Genomic_DNA"/>
</dbReference>
<dbReference type="PANTHER" id="PTHR30006">
    <property type="entry name" value="THIAMINE-BINDING PERIPLASMIC PROTEIN-RELATED"/>
    <property type="match status" value="1"/>
</dbReference>
<keyword evidence="1 2" id="KW-0732">Signal</keyword>
<reference evidence="3 4" key="1">
    <citation type="submission" date="2018-05" db="EMBL/GenBank/DDBJ databases">
        <title>Genomic Encyclopedia of Type Strains, Phase IV (KMG-IV): sequencing the most valuable type-strain genomes for metagenomic binning, comparative biology and taxonomic classification.</title>
        <authorList>
            <person name="Goeker M."/>
        </authorList>
    </citation>
    <scope>NUCLEOTIDE SEQUENCE [LARGE SCALE GENOMIC DNA]</scope>
    <source>
        <strain evidence="3 4">DSM 16791</strain>
    </source>
</reference>
<dbReference type="PANTHER" id="PTHR30006:SF25">
    <property type="entry name" value="PHOSPHOGLYCERATE TRANSPORT REGULATORY PROTEIN PGTC"/>
    <property type="match status" value="1"/>
</dbReference>
<comment type="caution">
    <text evidence="3">The sequence shown here is derived from an EMBL/GenBank/DDBJ whole genome shotgun (WGS) entry which is preliminary data.</text>
</comment>
<dbReference type="AlphaFoldDB" id="A0A317PFN6"/>
<dbReference type="GO" id="GO:0030288">
    <property type="term" value="C:outer membrane-bounded periplasmic space"/>
    <property type="evidence" value="ECO:0007669"/>
    <property type="project" value="TreeGrafter"/>
</dbReference>
<dbReference type="Proteomes" id="UP000246352">
    <property type="component" value="Unassembled WGS sequence"/>
</dbReference>
<accession>A0A317PFN6</accession>
<dbReference type="OrthoDB" id="8673316at2"/>